<dbReference type="Gene3D" id="1.10.1200.10">
    <property type="entry name" value="ACP-like"/>
    <property type="match status" value="1"/>
</dbReference>
<dbReference type="InterPro" id="IPR009081">
    <property type="entry name" value="PP-bd_ACP"/>
</dbReference>
<proteinExistence type="predicted"/>
<dbReference type="PROSITE" id="PS50075">
    <property type="entry name" value="CARRIER"/>
    <property type="match status" value="1"/>
</dbReference>
<dbReference type="RefSeq" id="WP_004072050.1">
    <property type="nucleotide sequence ID" value="NZ_VIRB01000055.1"/>
</dbReference>
<evidence type="ECO:0000313" key="2">
    <source>
        <dbReference type="EMBL" id="NDO68723.1"/>
    </source>
</evidence>
<accession>A0A9X5H642</accession>
<dbReference type="InterPro" id="IPR036736">
    <property type="entry name" value="ACP-like_sf"/>
</dbReference>
<dbReference type="AlphaFoldDB" id="A0A9X5H642"/>
<feature type="domain" description="Carrier" evidence="1">
    <location>
        <begin position="1"/>
        <end position="79"/>
    </location>
</feature>
<comment type="caution">
    <text evidence="2">The sequence shown here is derived from an EMBL/GenBank/DDBJ whole genome shotgun (WGS) entry which is preliminary data.</text>
</comment>
<evidence type="ECO:0000259" key="1">
    <source>
        <dbReference type="PROSITE" id="PS50075"/>
    </source>
</evidence>
<sequence length="82" mass="9328">MEKSEIFEKMTEICRDVFEEESLVVTESMTAADIKNWDSLTHLTLVNELETTFKVAFTIDEVTGSKSLGELLDALMKHISEK</sequence>
<gene>
    <name evidence="2" type="ORF">FMM80_08525</name>
</gene>
<organism evidence="2 3">
    <name type="scientific">Schaedlerella arabinosiphila</name>
    <dbReference type="NCBI Taxonomy" id="2044587"/>
    <lineage>
        <taxon>Bacteria</taxon>
        <taxon>Bacillati</taxon>
        <taxon>Bacillota</taxon>
        <taxon>Clostridia</taxon>
        <taxon>Lachnospirales</taxon>
        <taxon>Lachnospiraceae</taxon>
        <taxon>Schaedlerella</taxon>
    </lineage>
</organism>
<reference evidence="2 3" key="1">
    <citation type="submission" date="2019-07" db="EMBL/GenBank/DDBJ databases">
        <title>Draft genome sequences of 15 bacterial species constituting the stable defined intestinal microbiota of the GM15 gnotobiotic mouse model.</title>
        <authorList>
            <person name="Elie C."/>
            <person name="Mathieu A."/>
            <person name="Saliou A."/>
            <person name="Darnaud M."/>
            <person name="Leulier F."/>
            <person name="Tamellini A."/>
        </authorList>
    </citation>
    <scope>NUCLEOTIDE SEQUENCE [LARGE SCALE GENOMIC DNA]</scope>
    <source>
        <strain evidence="3">ASF 502</strain>
    </source>
</reference>
<dbReference type="SUPFAM" id="SSF47336">
    <property type="entry name" value="ACP-like"/>
    <property type="match status" value="1"/>
</dbReference>
<dbReference type="OrthoDB" id="9811033at2"/>
<dbReference type="EMBL" id="VIRB01000055">
    <property type="protein sequence ID" value="NDO68723.1"/>
    <property type="molecule type" value="Genomic_DNA"/>
</dbReference>
<evidence type="ECO:0000313" key="3">
    <source>
        <dbReference type="Proteomes" id="UP000474104"/>
    </source>
</evidence>
<dbReference type="Proteomes" id="UP000474104">
    <property type="component" value="Unassembled WGS sequence"/>
</dbReference>
<protein>
    <submittedName>
        <fullName evidence="2">Acyl carrier protein</fullName>
    </submittedName>
</protein>
<name>A0A9X5H642_9FIRM</name>
<dbReference type="Pfam" id="PF00550">
    <property type="entry name" value="PP-binding"/>
    <property type="match status" value="1"/>
</dbReference>